<dbReference type="AlphaFoldDB" id="A0A517R9V5"/>
<dbReference type="InterPro" id="IPR002591">
    <property type="entry name" value="Phosphodiest/P_Trfase"/>
</dbReference>
<dbReference type="OrthoDB" id="9771966at2"/>
<dbReference type="SUPFAM" id="SSF53649">
    <property type="entry name" value="Alkaline phosphatase-like"/>
    <property type="match status" value="1"/>
</dbReference>
<dbReference type="GO" id="GO:0016787">
    <property type="term" value="F:hydrolase activity"/>
    <property type="evidence" value="ECO:0007669"/>
    <property type="project" value="UniProtKB-ARBA"/>
</dbReference>
<accession>A0A517R9V5</accession>
<dbReference type="Pfam" id="PF01663">
    <property type="entry name" value="Phosphodiest"/>
    <property type="match status" value="1"/>
</dbReference>
<proteinExistence type="predicted"/>
<keyword evidence="2" id="KW-1185">Reference proteome</keyword>
<dbReference type="Gene3D" id="3.40.720.10">
    <property type="entry name" value="Alkaline Phosphatase, subunit A"/>
    <property type="match status" value="1"/>
</dbReference>
<dbReference type="EMBL" id="CP036269">
    <property type="protein sequence ID" value="QDT40656.1"/>
    <property type="molecule type" value="Genomic_DNA"/>
</dbReference>
<sequence length="462" mass="52236">MVKPLVVINIVGLTHAMLGDQTPHLARLADQGFSKPMGTVLPAVTCSAQSTLLTGLLPRDHGVVANGWYFRELSEVMFWKQSNKLVHGERVYEAAKHIKPDYTTAKMFWWYNMYAPVEWSVTPRPSYPADGRKVFDSYSQPESLKDELQSELGVFPLLKFWGPGADISSSRWIVDASIQVFQDKKPDLTLVYLPHLDYNLQRLGVNDSSINQDIRDIDHEAGRLIQVAQNAGAEVVVLSEYAITDVSKPIHINRILREHGWLQVRKEALGWETLDCGASAAFGVADHQLAHVYIENPHQISDVKSLLEKVDGIEMVLDQSQQVEFGIDHARSGELVVVAAPGAWFTYYFWLDDRVAPDYARTVDIHRKPGYDPVELFIDPQIRFPKLRIARRLAQKKLGFRYYMDLTSLDANLVKGSHGRLPTPGKEETEAPVFISSSKMIERDEIPMTVVKELLLELQFGK</sequence>
<dbReference type="RefSeq" id="WP_145210974.1">
    <property type="nucleotide sequence ID" value="NZ_CP036269.1"/>
</dbReference>
<name>A0A517R9V5_9PLAN</name>
<dbReference type="PANTHER" id="PTHR10151">
    <property type="entry name" value="ECTONUCLEOTIDE PYROPHOSPHATASE/PHOSPHODIESTERASE"/>
    <property type="match status" value="1"/>
</dbReference>
<evidence type="ECO:0000313" key="2">
    <source>
        <dbReference type="Proteomes" id="UP000317171"/>
    </source>
</evidence>
<protein>
    <submittedName>
        <fullName evidence="1">Type I phosphodiesterase / nucleotide pyrophosphatase</fullName>
    </submittedName>
</protein>
<dbReference type="CDD" id="cd16018">
    <property type="entry name" value="Enpp"/>
    <property type="match status" value="1"/>
</dbReference>
<dbReference type="PANTHER" id="PTHR10151:SF120">
    <property type="entry name" value="BIS(5'-ADENOSYL)-TRIPHOSPHATASE"/>
    <property type="match status" value="1"/>
</dbReference>
<dbReference type="Proteomes" id="UP000317171">
    <property type="component" value="Chromosome"/>
</dbReference>
<gene>
    <name evidence="1" type="ORF">Pan241w_07140</name>
</gene>
<evidence type="ECO:0000313" key="1">
    <source>
        <dbReference type="EMBL" id="QDT40656.1"/>
    </source>
</evidence>
<reference evidence="1 2" key="1">
    <citation type="submission" date="2019-02" db="EMBL/GenBank/DDBJ databases">
        <title>Deep-cultivation of Planctomycetes and their phenomic and genomic characterization uncovers novel biology.</title>
        <authorList>
            <person name="Wiegand S."/>
            <person name="Jogler M."/>
            <person name="Boedeker C."/>
            <person name="Pinto D."/>
            <person name="Vollmers J."/>
            <person name="Rivas-Marin E."/>
            <person name="Kohn T."/>
            <person name="Peeters S.H."/>
            <person name="Heuer A."/>
            <person name="Rast P."/>
            <person name="Oberbeckmann S."/>
            <person name="Bunk B."/>
            <person name="Jeske O."/>
            <person name="Meyerdierks A."/>
            <person name="Storesund J.E."/>
            <person name="Kallscheuer N."/>
            <person name="Luecker S."/>
            <person name="Lage O.M."/>
            <person name="Pohl T."/>
            <person name="Merkel B.J."/>
            <person name="Hornburger P."/>
            <person name="Mueller R.-W."/>
            <person name="Bruemmer F."/>
            <person name="Labrenz M."/>
            <person name="Spormann A.M."/>
            <person name="Op den Camp H."/>
            <person name="Overmann J."/>
            <person name="Amann R."/>
            <person name="Jetten M.S.M."/>
            <person name="Mascher T."/>
            <person name="Medema M.H."/>
            <person name="Devos D.P."/>
            <person name="Kaster A.-K."/>
            <person name="Ovreas L."/>
            <person name="Rohde M."/>
            <person name="Galperin M.Y."/>
            <person name="Jogler C."/>
        </authorList>
    </citation>
    <scope>NUCLEOTIDE SEQUENCE [LARGE SCALE GENOMIC DNA]</scope>
    <source>
        <strain evidence="1 2">Pan241w</strain>
    </source>
</reference>
<organism evidence="1 2">
    <name type="scientific">Gimesia alba</name>
    <dbReference type="NCBI Taxonomy" id="2527973"/>
    <lineage>
        <taxon>Bacteria</taxon>
        <taxon>Pseudomonadati</taxon>
        <taxon>Planctomycetota</taxon>
        <taxon>Planctomycetia</taxon>
        <taxon>Planctomycetales</taxon>
        <taxon>Planctomycetaceae</taxon>
        <taxon>Gimesia</taxon>
    </lineage>
</organism>
<dbReference type="KEGG" id="gaz:Pan241w_07140"/>
<dbReference type="InterPro" id="IPR017850">
    <property type="entry name" value="Alkaline_phosphatase_core_sf"/>
</dbReference>